<proteinExistence type="inferred from homology"/>
<organism evidence="4 5">
    <name type="scientific">Thalassospira permensis NBRC 106175</name>
    <dbReference type="NCBI Taxonomy" id="1353532"/>
    <lineage>
        <taxon>Bacteria</taxon>
        <taxon>Pseudomonadati</taxon>
        <taxon>Pseudomonadota</taxon>
        <taxon>Alphaproteobacteria</taxon>
        <taxon>Rhodospirillales</taxon>
        <taxon>Thalassospiraceae</taxon>
        <taxon>Thalassospira</taxon>
    </lineage>
</organism>
<name>A0ABR4TK41_9PROT</name>
<evidence type="ECO:0000313" key="4">
    <source>
        <dbReference type="EMBL" id="KEO53468.1"/>
    </source>
</evidence>
<accession>A0ABR4TK41</accession>
<sequence>MHSSGDRNRKSNAAQDCQMRSPINQREEYPMNFALKVGVSAFAMAVASSTAYADDAFWKEAAAPYQDVTLHGVTESTPPSNYIREVLAPQFEELTGIRVDIETTSWDQMYDKAIKDMEAGTGIYDMVFIEQDIVYSYLARDFLTDTTKLLADNPSLKAPTYSENNFTTFADYFRGENGHLYGVPMEAFIKIYLYRTDLFNDPEIKEAFKAETGHELKPATTHEEYGEIARFFTKWGEDHDLDLWGTTAQAHTGHPASWYEFFETIAPTYGVYNWGIDADNNYAASVANGGSMNSPEAKEAMKWWLSMRDIAPPESNASTWTEVGTTFGAGRVAQGLVYGENAGWIAADESKSLVVGKVGVALPPMEDGILEEVEGGKGYIGYYDGGAFGIPATSKNQKAAMLFLQYIGQDEVQPDWAVAAPRVTNKSTYDDPKVQAMNKELGGYYDLLRDKGYLFAGAPAYPFHAQVREATAPILYQILTGDLGPDEGLDQMAAKAEAELTDLGYRK</sequence>
<comment type="caution">
    <text evidence="4">The sequence shown here is derived from an EMBL/GenBank/DDBJ whole genome shotgun (WGS) entry which is preliminary data.</text>
</comment>
<feature type="region of interest" description="Disordered" evidence="3">
    <location>
        <begin position="1"/>
        <end position="22"/>
    </location>
</feature>
<keyword evidence="5" id="KW-1185">Reference proteome</keyword>
<evidence type="ECO:0000313" key="5">
    <source>
        <dbReference type="Proteomes" id="UP000027463"/>
    </source>
</evidence>
<dbReference type="InterPro" id="IPR006059">
    <property type="entry name" value="SBP"/>
</dbReference>
<dbReference type="InterPro" id="IPR050490">
    <property type="entry name" value="Bact_solute-bd_prot1"/>
</dbReference>
<comment type="similarity">
    <text evidence="2">Belongs to the bacterial solute-binding protein 1 family.</text>
</comment>
<dbReference type="EMBL" id="AUNC01000036">
    <property type="protein sequence ID" value="KEO53468.1"/>
    <property type="molecule type" value="Genomic_DNA"/>
</dbReference>
<dbReference type="Gene3D" id="3.40.190.10">
    <property type="entry name" value="Periplasmic binding protein-like II"/>
    <property type="match status" value="2"/>
</dbReference>
<evidence type="ECO:0000256" key="2">
    <source>
        <dbReference type="ARBA" id="ARBA00008520"/>
    </source>
</evidence>
<dbReference type="PANTHER" id="PTHR43649">
    <property type="entry name" value="ARABINOSE-BINDING PROTEIN-RELATED"/>
    <property type="match status" value="1"/>
</dbReference>
<dbReference type="PANTHER" id="PTHR43649:SF12">
    <property type="entry name" value="DIACETYLCHITOBIOSE BINDING PROTEIN DASA"/>
    <property type="match status" value="1"/>
</dbReference>
<protein>
    <recommendedName>
        <fullName evidence="6">Sugar ABC transporter substrate-binding protein</fullName>
    </recommendedName>
</protein>
<dbReference type="Pfam" id="PF01547">
    <property type="entry name" value="SBP_bac_1"/>
    <property type="match status" value="1"/>
</dbReference>
<dbReference type="SUPFAM" id="SSF53850">
    <property type="entry name" value="Periplasmic binding protein-like II"/>
    <property type="match status" value="1"/>
</dbReference>
<evidence type="ECO:0000256" key="1">
    <source>
        <dbReference type="ARBA" id="ARBA00004418"/>
    </source>
</evidence>
<evidence type="ECO:0008006" key="6">
    <source>
        <dbReference type="Google" id="ProtNLM"/>
    </source>
</evidence>
<comment type="subcellular location">
    <subcellularLocation>
        <location evidence="1">Periplasm</location>
    </subcellularLocation>
</comment>
<dbReference type="Proteomes" id="UP000027463">
    <property type="component" value="Unassembled WGS sequence"/>
</dbReference>
<gene>
    <name evidence="4" type="ORF">SMB34_21080</name>
</gene>
<evidence type="ECO:0000256" key="3">
    <source>
        <dbReference type="SAM" id="MobiDB-lite"/>
    </source>
</evidence>
<reference evidence="4 5" key="1">
    <citation type="submission" date="2013-07" db="EMBL/GenBank/DDBJ databases">
        <title>Thalassospira permensis NBRC 106175 Genome Sequencing.</title>
        <authorList>
            <person name="Lai Q."/>
            <person name="Shao Z."/>
        </authorList>
    </citation>
    <scope>NUCLEOTIDE SEQUENCE [LARGE SCALE GENOMIC DNA]</scope>
    <source>
        <strain evidence="4 5">NBRC 106175</strain>
    </source>
</reference>